<dbReference type="InterPro" id="IPR017871">
    <property type="entry name" value="ABC_transporter-like_CS"/>
</dbReference>
<dbReference type="PANTHER" id="PTHR43776">
    <property type="entry name" value="TRANSPORT ATP-BINDING PROTEIN"/>
    <property type="match status" value="1"/>
</dbReference>
<dbReference type="InterPro" id="IPR050319">
    <property type="entry name" value="ABC_transp_ATP-bind"/>
</dbReference>
<dbReference type="NCBIfam" id="NF007739">
    <property type="entry name" value="PRK10419.1"/>
    <property type="match status" value="2"/>
</dbReference>
<keyword evidence="4" id="KW-0067">ATP-binding</keyword>
<evidence type="ECO:0000259" key="5">
    <source>
        <dbReference type="PROSITE" id="PS50893"/>
    </source>
</evidence>
<name>E1R575_SEDSS</name>
<evidence type="ECO:0000313" key="7">
    <source>
        <dbReference type="Proteomes" id="UP000002318"/>
    </source>
</evidence>
<dbReference type="GO" id="GO:0016887">
    <property type="term" value="F:ATP hydrolysis activity"/>
    <property type="evidence" value="ECO:0007669"/>
    <property type="project" value="InterPro"/>
</dbReference>
<keyword evidence="3" id="KW-0547">Nucleotide-binding</keyword>
<dbReference type="Pfam" id="PF08352">
    <property type="entry name" value="oligo_HPY"/>
    <property type="match status" value="2"/>
</dbReference>
<sequence>MTSLLRIENVRIGFRRKERLRQVVHGIDLRLGEHESLAIVGESGSGKTVTAASILRLLGPSAEYPSGKIYFREQELLRAPERTLLGVRGKEIGMIFQEPMSSLNPLQNIGRQVAESLFLHGGTDSKQNRIRVVEMLRRVGLRNAETRLGAFPHQLSGGERQRVMIAMAIVNRPRLLIADEPTTALDVTIQAQILDLLLDLKRELGMAMIFITHDLSIVGRIADRVVVMKEGKIVEEAETKKLFASPTHPYTRLLIESEPAAAPPKRNTAPDERLLEIRNLKVHFPVKRGILKRTVDYIKAVDGVSLSIPRGGSFGLVGESGSGKTSLGRALLRLIPSSGEIFLKGEPLHDLKGDELRPLRRWMQPVFQDPFGTLSPRMCVTDIVGEGLRVHEKLSIPERQERVASALEEVGLDPGIGERYPHEFSGGQRQRIALARALVLKPDLLVLDEPTSSLDRSIQFQVIELLLNIQAEHGLTYLFISHDLKVVRALCRSLGVMKQGVLVEQGDAEQVMKEPQQEYTRRLLETAFMLDQERRAT</sequence>
<keyword evidence="2" id="KW-0813">Transport</keyword>
<dbReference type="CDD" id="cd03257">
    <property type="entry name" value="ABC_NikE_OppD_transporters"/>
    <property type="match status" value="2"/>
</dbReference>
<dbReference type="KEGG" id="ssm:Spirs_1483"/>
<evidence type="ECO:0000256" key="3">
    <source>
        <dbReference type="ARBA" id="ARBA00022741"/>
    </source>
</evidence>
<dbReference type="SUPFAM" id="SSF52540">
    <property type="entry name" value="P-loop containing nucleoside triphosphate hydrolases"/>
    <property type="match status" value="2"/>
</dbReference>
<dbReference type="InterPro" id="IPR003593">
    <property type="entry name" value="AAA+_ATPase"/>
</dbReference>
<gene>
    <name evidence="6" type="ordered locus">Spirs_1483</name>
</gene>
<dbReference type="PROSITE" id="PS00211">
    <property type="entry name" value="ABC_TRANSPORTER_1"/>
    <property type="match status" value="2"/>
</dbReference>
<dbReference type="InterPro" id="IPR027417">
    <property type="entry name" value="P-loop_NTPase"/>
</dbReference>
<feature type="domain" description="ABC transporter" evidence="5">
    <location>
        <begin position="277"/>
        <end position="524"/>
    </location>
</feature>
<accession>E1R575</accession>
<protein>
    <submittedName>
        <fullName evidence="6">ABC transporter related protein</fullName>
    </submittedName>
</protein>
<evidence type="ECO:0000256" key="4">
    <source>
        <dbReference type="ARBA" id="ARBA00022840"/>
    </source>
</evidence>
<dbReference type="RefSeq" id="WP_013254074.1">
    <property type="nucleotide sequence ID" value="NC_014364.1"/>
</dbReference>
<dbReference type="FunFam" id="3.40.50.300:FF:000016">
    <property type="entry name" value="Oligopeptide ABC transporter ATP-binding component"/>
    <property type="match status" value="1"/>
</dbReference>
<dbReference type="Gene3D" id="3.40.50.300">
    <property type="entry name" value="P-loop containing nucleotide triphosphate hydrolases"/>
    <property type="match status" value="2"/>
</dbReference>
<reference evidence="6 7" key="1">
    <citation type="journal article" date="2010" name="Stand. Genomic Sci.">
        <title>Complete genome sequence of Spirochaeta smaragdinae type strain (SEBR 4228).</title>
        <authorList>
            <person name="Mavromatis K."/>
            <person name="Yasawong M."/>
            <person name="Chertkov O."/>
            <person name="Lapidus A."/>
            <person name="Lucas S."/>
            <person name="Nolan M."/>
            <person name="Del Rio T.G."/>
            <person name="Tice H."/>
            <person name="Cheng J.F."/>
            <person name="Pitluck S."/>
            <person name="Liolios K."/>
            <person name="Ivanova N."/>
            <person name="Tapia R."/>
            <person name="Han C."/>
            <person name="Bruce D."/>
            <person name="Goodwin L."/>
            <person name="Pati A."/>
            <person name="Chen A."/>
            <person name="Palaniappan K."/>
            <person name="Land M."/>
            <person name="Hauser L."/>
            <person name="Chang Y.J."/>
            <person name="Jeffries C.D."/>
            <person name="Detter J.C."/>
            <person name="Rohde M."/>
            <person name="Brambilla E."/>
            <person name="Spring S."/>
            <person name="Goker M."/>
            <person name="Sikorski J."/>
            <person name="Woyke T."/>
            <person name="Bristow J."/>
            <person name="Eisen J.A."/>
            <person name="Markowitz V."/>
            <person name="Hugenholtz P."/>
            <person name="Klenk H.P."/>
            <person name="Kyrpides N.C."/>
        </authorList>
    </citation>
    <scope>NUCLEOTIDE SEQUENCE [LARGE SCALE GENOMIC DNA]</scope>
    <source>
        <strain evidence="7">DSM 11293 / JCM 15392 / SEBR 4228</strain>
    </source>
</reference>
<dbReference type="GO" id="GO:0005524">
    <property type="term" value="F:ATP binding"/>
    <property type="evidence" value="ECO:0007669"/>
    <property type="project" value="UniProtKB-KW"/>
</dbReference>
<keyword evidence="7" id="KW-1185">Reference proteome</keyword>
<dbReference type="HOGENOM" id="CLU_000604_86_2_12"/>
<dbReference type="PANTHER" id="PTHR43776:SF7">
    <property type="entry name" value="D,D-DIPEPTIDE TRANSPORT ATP-BINDING PROTEIN DDPF-RELATED"/>
    <property type="match status" value="1"/>
</dbReference>
<dbReference type="AlphaFoldDB" id="E1R575"/>
<dbReference type="Pfam" id="PF00005">
    <property type="entry name" value="ABC_tran"/>
    <property type="match status" value="2"/>
</dbReference>
<dbReference type="PROSITE" id="PS50893">
    <property type="entry name" value="ABC_TRANSPORTER_2"/>
    <property type="match status" value="2"/>
</dbReference>
<dbReference type="OrthoDB" id="9805565at2"/>
<dbReference type="SMART" id="SM00382">
    <property type="entry name" value="AAA"/>
    <property type="match status" value="2"/>
</dbReference>
<evidence type="ECO:0000256" key="1">
    <source>
        <dbReference type="ARBA" id="ARBA00005417"/>
    </source>
</evidence>
<proteinExistence type="inferred from homology"/>
<dbReference type="InterPro" id="IPR013563">
    <property type="entry name" value="Oligopep_ABC_C"/>
</dbReference>
<dbReference type="Proteomes" id="UP000002318">
    <property type="component" value="Chromosome"/>
</dbReference>
<evidence type="ECO:0000256" key="2">
    <source>
        <dbReference type="ARBA" id="ARBA00022448"/>
    </source>
</evidence>
<dbReference type="EMBL" id="CP002116">
    <property type="protein sequence ID" value="ADK80610.1"/>
    <property type="molecule type" value="Genomic_DNA"/>
</dbReference>
<dbReference type="eggNOG" id="COG4172">
    <property type="taxonomic scope" value="Bacteria"/>
</dbReference>
<dbReference type="InterPro" id="IPR003439">
    <property type="entry name" value="ABC_transporter-like_ATP-bd"/>
</dbReference>
<feature type="domain" description="ABC transporter" evidence="5">
    <location>
        <begin position="5"/>
        <end position="255"/>
    </location>
</feature>
<dbReference type="STRING" id="573413.Spirs_1483"/>
<organism evidence="6 7">
    <name type="scientific">Sediminispirochaeta smaragdinae (strain DSM 11293 / JCM 15392 / SEBR 4228)</name>
    <name type="common">Spirochaeta smaragdinae</name>
    <dbReference type="NCBI Taxonomy" id="573413"/>
    <lineage>
        <taxon>Bacteria</taxon>
        <taxon>Pseudomonadati</taxon>
        <taxon>Spirochaetota</taxon>
        <taxon>Spirochaetia</taxon>
        <taxon>Spirochaetales</taxon>
        <taxon>Spirochaetaceae</taxon>
        <taxon>Sediminispirochaeta</taxon>
    </lineage>
</organism>
<dbReference type="GO" id="GO:0015833">
    <property type="term" value="P:peptide transport"/>
    <property type="evidence" value="ECO:0007669"/>
    <property type="project" value="InterPro"/>
</dbReference>
<evidence type="ECO:0000313" key="6">
    <source>
        <dbReference type="EMBL" id="ADK80610.1"/>
    </source>
</evidence>
<comment type="similarity">
    <text evidence="1">Belongs to the ABC transporter superfamily.</text>
</comment>
<dbReference type="GO" id="GO:0055085">
    <property type="term" value="P:transmembrane transport"/>
    <property type="evidence" value="ECO:0007669"/>
    <property type="project" value="UniProtKB-ARBA"/>
</dbReference>
<dbReference type="NCBIfam" id="NF008453">
    <property type="entry name" value="PRK11308.1"/>
    <property type="match status" value="2"/>
</dbReference>